<accession>A0A162PMY7</accession>
<dbReference type="GO" id="GO:0003676">
    <property type="term" value="F:nucleic acid binding"/>
    <property type="evidence" value="ECO:0007669"/>
    <property type="project" value="InterPro"/>
</dbReference>
<dbReference type="InParanoid" id="A0A162PMY7"/>
<dbReference type="OrthoDB" id="2264205at2759"/>
<keyword evidence="1" id="KW-0862">Zinc</keyword>
<sequence>MALPAKDSDPPQGSNSTIGRPNTNPIATNPLLPSYAQTASTKPTQVASILFSTLPASPSCVWRKSTTPHSIFFNPPVGTPQEDAFWNSLLSSVPANKIIGVSFPSKQSTMHKIHLTDSTTCLDICSKGFLVNNEQFFPSQGIPTGTKILRLYLTKLPFLPCQDLEQLIKDNLAKYGIVREIGIHLRRSCFDSTGYVYIKQPPTPTTSLLPLSYKIPTSDSTHFLTMWTCMGSHCTYCCAMGHDIEACPIRPQDSCKCFTCHETGHLQNTCPQTPATESGPSKCSRKLPRTILPAQDPKTHPLPPPAPHPDSAAQSKTAKSLTS</sequence>
<dbReference type="RefSeq" id="XP_018292427.1">
    <property type="nucleotide sequence ID" value="XM_018431307.1"/>
</dbReference>
<feature type="compositionally biased region" description="Polar residues" evidence="2">
    <location>
        <begin position="270"/>
        <end position="281"/>
    </location>
</feature>
<evidence type="ECO:0000256" key="2">
    <source>
        <dbReference type="SAM" id="MobiDB-lite"/>
    </source>
</evidence>
<dbReference type="Proteomes" id="UP000077315">
    <property type="component" value="Unassembled WGS sequence"/>
</dbReference>
<feature type="compositionally biased region" description="Polar residues" evidence="2">
    <location>
        <begin position="312"/>
        <end position="323"/>
    </location>
</feature>
<dbReference type="InterPro" id="IPR001878">
    <property type="entry name" value="Znf_CCHC"/>
</dbReference>
<dbReference type="VEuPathDB" id="FungiDB:PHYBLDRAFT_144839"/>
<dbReference type="EMBL" id="KV440979">
    <property type="protein sequence ID" value="OAD74387.1"/>
    <property type="molecule type" value="Genomic_DNA"/>
</dbReference>
<keyword evidence="1" id="KW-0863">Zinc-finger</keyword>
<evidence type="ECO:0000313" key="5">
    <source>
        <dbReference type="Proteomes" id="UP000077315"/>
    </source>
</evidence>
<organism evidence="4 5">
    <name type="scientific">Phycomyces blakesleeanus (strain ATCC 8743b / DSM 1359 / FGSC 10004 / NBRC 33097 / NRRL 1555)</name>
    <dbReference type="NCBI Taxonomy" id="763407"/>
    <lineage>
        <taxon>Eukaryota</taxon>
        <taxon>Fungi</taxon>
        <taxon>Fungi incertae sedis</taxon>
        <taxon>Mucoromycota</taxon>
        <taxon>Mucoromycotina</taxon>
        <taxon>Mucoromycetes</taxon>
        <taxon>Mucorales</taxon>
        <taxon>Phycomycetaceae</taxon>
        <taxon>Phycomyces</taxon>
    </lineage>
</organism>
<evidence type="ECO:0000259" key="3">
    <source>
        <dbReference type="PROSITE" id="PS50158"/>
    </source>
</evidence>
<dbReference type="GO" id="GO:0008270">
    <property type="term" value="F:zinc ion binding"/>
    <property type="evidence" value="ECO:0007669"/>
    <property type="project" value="UniProtKB-KW"/>
</dbReference>
<feature type="compositionally biased region" description="Polar residues" evidence="2">
    <location>
        <begin position="11"/>
        <end position="27"/>
    </location>
</feature>
<dbReference type="SUPFAM" id="SSF57756">
    <property type="entry name" value="Retrovirus zinc finger-like domains"/>
    <property type="match status" value="1"/>
</dbReference>
<keyword evidence="5" id="KW-1185">Reference proteome</keyword>
<dbReference type="PROSITE" id="PS50158">
    <property type="entry name" value="ZF_CCHC"/>
    <property type="match status" value="1"/>
</dbReference>
<reference evidence="5" key="1">
    <citation type="submission" date="2015-06" db="EMBL/GenBank/DDBJ databases">
        <title>Expansion of signal transduction pathways in fungi by whole-genome duplication.</title>
        <authorList>
            <consortium name="DOE Joint Genome Institute"/>
            <person name="Corrochano L.M."/>
            <person name="Kuo A."/>
            <person name="Marcet-Houben M."/>
            <person name="Polaino S."/>
            <person name="Salamov A."/>
            <person name="Villalobos J.M."/>
            <person name="Alvarez M.I."/>
            <person name="Avalos J."/>
            <person name="Benito E.P."/>
            <person name="Benoit I."/>
            <person name="Burger G."/>
            <person name="Camino L.P."/>
            <person name="Canovas D."/>
            <person name="Cerda-Olmedo E."/>
            <person name="Cheng J.-F."/>
            <person name="Dominguez A."/>
            <person name="Elias M."/>
            <person name="Eslava A.P."/>
            <person name="Glaser F."/>
            <person name="Grimwood J."/>
            <person name="Gutierrez G."/>
            <person name="Heitman J."/>
            <person name="Henrissat B."/>
            <person name="Iturriaga E.A."/>
            <person name="Lang B.F."/>
            <person name="Lavin J.L."/>
            <person name="Lee S."/>
            <person name="Li W."/>
            <person name="Lindquist E."/>
            <person name="Lopez-Garcia S."/>
            <person name="Luque E.M."/>
            <person name="Marcos A.T."/>
            <person name="Martin J."/>
            <person name="McCluskey K."/>
            <person name="Medina H.R."/>
            <person name="Miralles-Duran A."/>
            <person name="Miyazaki A."/>
            <person name="Munoz-Torres E."/>
            <person name="Oguiza J.A."/>
            <person name="Ohm R."/>
            <person name="Olmedo M."/>
            <person name="Orejas M."/>
            <person name="Ortiz-Castellanos L."/>
            <person name="Pisabarro A.G."/>
            <person name="Rodriguez-Romero J."/>
            <person name="Ruiz-Herrera J."/>
            <person name="Ruiz-Vazquez R."/>
            <person name="Sanz C."/>
            <person name="Schackwitz W."/>
            <person name="Schmutz J."/>
            <person name="Shahriari M."/>
            <person name="Shelest E."/>
            <person name="Silva-Franco F."/>
            <person name="Soanes D."/>
            <person name="Syed K."/>
            <person name="Tagua V.G."/>
            <person name="Talbot N.J."/>
            <person name="Thon M."/>
            <person name="De vries R.P."/>
            <person name="Wiebenga A."/>
            <person name="Yadav J.S."/>
            <person name="Braun E.L."/>
            <person name="Baker S."/>
            <person name="Garre V."/>
            <person name="Horwitz B."/>
            <person name="Torres-Martinez S."/>
            <person name="Idnurm A."/>
            <person name="Herrera-Estrella A."/>
            <person name="Gabaldon T."/>
            <person name="Grigoriev I.V."/>
        </authorList>
    </citation>
    <scope>NUCLEOTIDE SEQUENCE [LARGE SCALE GENOMIC DNA]</scope>
    <source>
        <strain evidence="5">NRRL 1555(-)</strain>
    </source>
</reference>
<dbReference type="Gene3D" id="4.10.60.10">
    <property type="entry name" value="Zinc finger, CCHC-type"/>
    <property type="match status" value="1"/>
</dbReference>
<dbReference type="GeneID" id="28992213"/>
<proteinExistence type="predicted"/>
<evidence type="ECO:0000256" key="1">
    <source>
        <dbReference type="PROSITE-ProRule" id="PRU00047"/>
    </source>
</evidence>
<feature type="non-terminal residue" evidence="4">
    <location>
        <position position="323"/>
    </location>
</feature>
<dbReference type="AlphaFoldDB" id="A0A162PMY7"/>
<evidence type="ECO:0000313" key="4">
    <source>
        <dbReference type="EMBL" id="OAD74387.1"/>
    </source>
</evidence>
<gene>
    <name evidence="4" type="ORF">PHYBLDRAFT_144839</name>
</gene>
<feature type="domain" description="CCHC-type" evidence="3">
    <location>
        <begin position="256"/>
        <end position="272"/>
    </location>
</feature>
<name>A0A162PMY7_PHYB8</name>
<keyword evidence="1" id="KW-0479">Metal-binding</keyword>
<protein>
    <submittedName>
        <fullName evidence="4">CCHC-type zinc finger transcription factor</fullName>
    </submittedName>
</protein>
<dbReference type="SMART" id="SM00343">
    <property type="entry name" value="ZnF_C2HC"/>
    <property type="match status" value="2"/>
</dbReference>
<dbReference type="InterPro" id="IPR036875">
    <property type="entry name" value="Znf_CCHC_sf"/>
</dbReference>
<feature type="region of interest" description="Disordered" evidence="2">
    <location>
        <begin position="270"/>
        <end position="323"/>
    </location>
</feature>
<feature type="region of interest" description="Disordered" evidence="2">
    <location>
        <begin position="1"/>
        <end position="31"/>
    </location>
</feature>